<accession>A0ABT2DG43</accession>
<feature type="compositionally biased region" description="Low complexity" evidence="6">
    <location>
        <begin position="306"/>
        <end position="323"/>
    </location>
</feature>
<evidence type="ECO:0000256" key="6">
    <source>
        <dbReference type="SAM" id="MobiDB-lite"/>
    </source>
</evidence>
<organism evidence="9 10">
    <name type="scientific">Massilia agilis</name>
    <dbReference type="NCBI Taxonomy" id="1811226"/>
    <lineage>
        <taxon>Bacteria</taxon>
        <taxon>Pseudomonadati</taxon>
        <taxon>Pseudomonadota</taxon>
        <taxon>Betaproteobacteria</taxon>
        <taxon>Burkholderiales</taxon>
        <taxon>Oxalobacteraceae</taxon>
        <taxon>Telluria group</taxon>
        <taxon>Massilia</taxon>
    </lineage>
</organism>
<feature type="domain" description="N-acetylmuramoyl-L-alanine amidase" evidence="8">
    <location>
        <begin position="23"/>
        <end position="164"/>
    </location>
</feature>
<evidence type="ECO:0000256" key="1">
    <source>
        <dbReference type="ARBA" id="ARBA00001561"/>
    </source>
</evidence>
<dbReference type="Pfam" id="PF01510">
    <property type="entry name" value="Amidase_2"/>
    <property type="match status" value="1"/>
</dbReference>
<feature type="signal peptide" evidence="7">
    <location>
        <begin position="1"/>
        <end position="19"/>
    </location>
</feature>
<dbReference type="InterPro" id="IPR002477">
    <property type="entry name" value="Peptidoglycan-bd-like"/>
</dbReference>
<name>A0ABT2DG43_9BURK</name>
<dbReference type="PANTHER" id="PTHR30417">
    <property type="entry name" value="N-ACETYLMURAMOYL-L-ALANINE AMIDASE AMID"/>
    <property type="match status" value="1"/>
</dbReference>
<dbReference type="PROSITE" id="PS51257">
    <property type="entry name" value="PROKAR_LIPOPROTEIN"/>
    <property type="match status" value="1"/>
</dbReference>
<dbReference type="InterPro" id="IPR036365">
    <property type="entry name" value="PGBD-like_sf"/>
</dbReference>
<dbReference type="Gene3D" id="1.10.101.10">
    <property type="entry name" value="PGBD-like superfamily/PGBD"/>
    <property type="match status" value="1"/>
</dbReference>
<comment type="similarity">
    <text evidence="2">Belongs to the N-acetylmuramoyl-L-alanine amidase 2 family.</text>
</comment>
<dbReference type="RefSeq" id="WP_258824128.1">
    <property type="nucleotide sequence ID" value="NZ_JANUHB010000006.1"/>
</dbReference>
<dbReference type="SMART" id="SM00644">
    <property type="entry name" value="Ami_2"/>
    <property type="match status" value="1"/>
</dbReference>
<feature type="region of interest" description="Disordered" evidence="6">
    <location>
        <begin position="298"/>
        <end position="323"/>
    </location>
</feature>
<evidence type="ECO:0000256" key="7">
    <source>
        <dbReference type="SAM" id="SignalP"/>
    </source>
</evidence>
<dbReference type="SUPFAM" id="SSF55846">
    <property type="entry name" value="N-acetylmuramoyl-L-alanine amidase-like"/>
    <property type="match status" value="1"/>
</dbReference>
<comment type="caution">
    <text evidence="9">The sequence shown here is derived from an EMBL/GenBank/DDBJ whole genome shotgun (WGS) entry which is preliminary data.</text>
</comment>
<keyword evidence="7" id="KW-0732">Signal</keyword>
<dbReference type="InterPro" id="IPR051206">
    <property type="entry name" value="NAMLAA_amidase_2"/>
</dbReference>
<evidence type="ECO:0000259" key="8">
    <source>
        <dbReference type="SMART" id="SM00644"/>
    </source>
</evidence>
<gene>
    <name evidence="9" type="ORF">NX774_20435</name>
</gene>
<sequence>MKALISALLLALLAGCATGPRIDHSYNAKAQSPRVKFIVLHYTVSDKPSSIKILTQQQVSAHYLVTDDPETIIYNLVPETQQAWHAGVSSWKGFTNLNTSSVGIEIVNAGWKDTPTGRVYAPFPQYQIDSVIALVRDIAQRYHVPPENVLGHSDIAPGRKQDPGPMFPWKQLADQGLAVWPDATRVATVRPVFDAQQPDVTWFQRKLAAFGYGVTQTCLYDEQTRNALSAFQSKFRPANIDGTPDAETATLLEVLTTPANAPLPVVQPSAPLPNAVCACACSPSPVIQPAPAPAVPAVPPVPAEPVPAAVPATPAVPQPLNKQ</sequence>
<evidence type="ECO:0000313" key="9">
    <source>
        <dbReference type="EMBL" id="MCS0810297.1"/>
    </source>
</evidence>
<proteinExistence type="inferred from homology"/>
<evidence type="ECO:0000313" key="10">
    <source>
        <dbReference type="Proteomes" id="UP001206126"/>
    </source>
</evidence>
<dbReference type="EC" id="3.5.1.28" evidence="3"/>
<protein>
    <recommendedName>
        <fullName evidence="3">N-acetylmuramoyl-L-alanine amidase</fullName>
        <ecNumber evidence="3">3.5.1.28</ecNumber>
    </recommendedName>
</protein>
<dbReference type="EMBL" id="JANUHB010000006">
    <property type="protein sequence ID" value="MCS0810297.1"/>
    <property type="molecule type" value="Genomic_DNA"/>
</dbReference>
<dbReference type="Gene3D" id="3.40.80.10">
    <property type="entry name" value="Peptidoglycan recognition protein-like"/>
    <property type="match status" value="1"/>
</dbReference>
<feature type="chain" id="PRO_5046277787" description="N-acetylmuramoyl-L-alanine amidase" evidence="7">
    <location>
        <begin position="20"/>
        <end position="323"/>
    </location>
</feature>
<keyword evidence="10" id="KW-1185">Reference proteome</keyword>
<dbReference type="CDD" id="cd06583">
    <property type="entry name" value="PGRP"/>
    <property type="match status" value="1"/>
</dbReference>
<dbReference type="Proteomes" id="UP001206126">
    <property type="component" value="Unassembled WGS sequence"/>
</dbReference>
<keyword evidence="4" id="KW-0378">Hydrolase</keyword>
<evidence type="ECO:0000256" key="5">
    <source>
        <dbReference type="ARBA" id="ARBA00023316"/>
    </source>
</evidence>
<dbReference type="InterPro" id="IPR036505">
    <property type="entry name" value="Amidase/PGRP_sf"/>
</dbReference>
<dbReference type="Pfam" id="PF01471">
    <property type="entry name" value="PG_binding_1"/>
    <property type="match status" value="1"/>
</dbReference>
<evidence type="ECO:0000256" key="3">
    <source>
        <dbReference type="ARBA" id="ARBA00011901"/>
    </source>
</evidence>
<evidence type="ECO:0000256" key="2">
    <source>
        <dbReference type="ARBA" id="ARBA00007553"/>
    </source>
</evidence>
<reference evidence="9 10" key="1">
    <citation type="submission" date="2022-08" db="EMBL/GenBank/DDBJ databases">
        <title>Reclassification of Massilia species as members of the genera Telluria, Duganella, Pseudoduganella, Mokoshia gen. nov. and Zemynaea gen. nov. using orthogonal and non-orthogonal genome-based approaches.</title>
        <authorList>
            <person name="Bowman J.P."/>
        </authorList>
    </citation>
    <scope>NUCLEOTIDE SEQUENCE [LARGE SCALE GENOMIC DNA]</scope>
    <source>
        <strain evidence="9 10">JCM 31605</strain>
    </source>
</reference>
<comment type="catalytic activity">
    <reaction evidence="1">
        <text>Hydrolyzes the link between N-acetylmuramoyl residues and L-amino acid residues in certain cell-wall glycopeptides.</text>
        <dbReference type="EC" id="3.5.1.28"/>
    </reaction>
</comment>
<dbReference type="InterPro" id="IPR002502">
    <property type="entry name" value="Amidase_domain"/>
</dbReference>
<dbReference type="SUPFAM" id="SSF47090">
    <property type="entry name" value="PGBD-like"/>
    <property type="match status" value="1"/>
</dbReference>
<keyword evidence="5" id="KW-0961">Cell wall biogenesis/degradation</keyword>
<dbReference type="InterPro" id="IPR036366">
    <property type="entry name" value="PGBDSf"/>
</dbReference>
<evidence type="ECO:0000256" key="4">
    <source>
        <dbReference type="ARBA" id="ARBA00022801"/>
    </source>
</evidence>
<dbReference type="PANTHER" id="PTHR30417:SF1">
    <property type="entry name" value="N-ACETYLMURAMOYL-L-ALANINE AMIDASE AMID"/>
    <property type="match status" value="1"/>
</dbReference>